<dbReference type="Pfam" id="PF03062">
    <property type="entry name" value="MBOAT"/>
    <property type="match status" value="1"/>
</dbReference>
<evidence type="ECO:0000256" key="3">
    <source>
        <dbReference type="ARBA" id="ARBA00022679"/>
    </source>
</evidence>
<evidence type="ECO:0000256" key="9">
    <source>
        <dbReference type="ARBA" id="ARBA00023568"/>
    </source>
</evidence>
<feature type="transmembrane region" description="Helical" evidence="12">
    <location>
        <begin position="466"/>
        <end position="486"/>
    </location>
</feature>
<feature type="transmembrane region" description="Helical" evidence="12">
    <location>
        <begin position="653"/>
        <end position="672"/>
    </location>
</feature>
<dbReference type="PANTHER" id="PTHR10408">
    <property type="entry name" value="STEROL O-ACYLTRANSFERASE"/>
    <property type="match status" value="1"/>
</dbReference>
<name>A0ABP0ZQF9_9ASCO</name>
<feature type="region of interest" description="Disordered" evidence="11">
    <location>
        <begin position="153"/>
        <end position="183"/>
    </location>
</feature>
<comment type="function">
    <text evidence="9">Sterol O-acyltransferase that catalyzes the formation of stery esters.</text>
</comment>
<feature type="compositionally biased region" description="Low complexity" evidence="11">
    <location>
        <begin position="71"/>
        <end position="88"/>
    </location>
</feature>
<evidence type="ECO:0000256" key="10">
    <source>
        <dbReference type="PIRNR" id="PIRNR000439"/>
    </source>
</evidence>
<reference evidence="13 14" key="1">
    <citation type="submission" date="2024-03" db="EMBL/GenBank/DDBJ databases">
        <authorList>
            <person name="Brejova B."/>
        </authorList>
    </citation>
    <scope>NUCLEOTIDE SEQUENCE [LARGE SCALE GENOMIC DNA]</scope>
    <source>
        <strain evidence="13 14">CBS 14171</strain>
    </source>
</reference>
<proteinExistence type="inferred from homology"/>
<keyword evidence="14" id="KW-1185">Reference proteome</keyword>
<evidence type="ECO:0000256" key="7">
    <source>
        <dbReference type="ARBA" id="ARBA00023136"/>
    </source>
</evidence>
<evidence type="ECO:0000256" key="6">
    <source>
        <dbReference type="ARBA" id="ARBA00022989"/>
    </source>
</evidence>
<protein>
    <recommendedName>
        <fullName evidence="10">O-acyltransferase</fullName>
    </recommendedName>
</protein>
<comment type="subcellular location">
    <subcellularLocation>
        <location evidence="1 10">Endoplasmic reticulum membrane</location>
        <topology evidence="1 10">Multi-pass membrane protein</topology>
    </subcellularLocation>
</comment>
<dbReference type="EMBL" id="OZ022408">
    <property type="protein sequence ID" value="CAK9439564.1"/>
    <property type="molecule type" value="Genomic_DNA"/>
</dbReference>
<feature type="transmembrane region" description="Helical" evidence="12">
    <location>
        <begin position="525"/>
        <end position="544"/>
    </location>
</feature>
<evidence type="ECO:0000256" key="11">
    <source>
        <dbReference type="SAM" id="MobiDB-lite"/>
    </source>
</evidence>
<evidence type="ECO:0000256" key="1">
    <source>
        <dbReference type="ARBA" id="ARBA00004477"/>
    </source>
</evidence>
<gene>
    <name evidence="13" type="ORF">LODBEIA_P36640</name>
</gene>
<evidence type="ECO:0000256" key="5">
    <source>
        <dbReference type="ARBA" id="ARBA00022824"/>
    </source>
</evidence>
<feature type="transmembrane region" description="Helical" evidence="12">
    <location>
        <begin position="321"/>
        <end position="338"/>
    </location>
</feature>
<feature type="transmembrane region" description="Helical" evidence="12">
    <location>
        <begin position="261"/>
        <end position="284"/>
    </location>
</feature>
<keyword evidence="6 12" id="KW-1133">Transmembrane helix</keyword>
<organism evidence="13 14">
    <name type="scientific">Lodderomyces beijingensis</name>
    <dbReference type="NCBI Taxonomy" id="1775926"/>
    <lineage>
        <taxon>Eukaryota</taxon>
        <taxon>Fungi</taxon>
        <taxon>Dikarya</taxon>
        <taxon>Ascomycota</taxon>
        <taxon>Saccharomycotina</taxon>
        <taxon>Pichiomycetes</taxon>
        <taxon>Debaryomycetaceae</taxon>
        <taxon>Candida/Lodderomyces clade</taxon>
        <taxon>Lodderomyces</taxon>
    </lineage>
</organism>
<feature type="compositionally biased region" description="Polar residues" evidence="11">
    <location>
        <begin position="23"/>
        <end position="32"/>
    </location>
</feature>
<dbReference type="InterPro" id="IPR014371">
    <property type="entry name" value="Oat_ACAT_DAG_ARE"/>
</dbReference>
<feature type="compositionally biased region" description="Basic and acidic residues" evidence="11">
    <location>
        <begin position="37"/>
        <end position="51"/>
    </location>
</feature>
<sequence>MRTSTADRLDSIQDAIDKRDLLSINNEYGSSSDNDESEHLKIIKDPADLTDIRPAQVSKNGSYFRTNSEVSSAGSTASSAATTPISSSPLANEVNGTLPKHGKLERHQDHHHHHNKELKERPKPKATSSGLQTSESDITLAGLVKYVSKQDKARLNNRKKEKTEATDADADDQGHDCKKQHRQLAKDGKYKLRFSDLSFKSSNPTIFDSPEFINSQFFGFYVLFWLATAFTMMNQLVHIYFENATPFYNWVVVKTLRQDLLKVGITDLVMYLATYFSFFTQLLVKKRLLSWRRFGWIIESVYEVAFVGTVIWFVYYMHFPWIARVFLVLHSLVFLMKIHSYSFYNGYLWAVYTEGLFSESYLNKLLNDEVELPEGHELSSTLKTLEGSIEFAKYELEYQSRATTDKPENDHHKFEAARLDISIEELQKQGIIKFPQNVNLGTYFEYSMFPTLVYTLTYPRTKRIRWSYVFAKTCAVFGLFFLMITISENSLLPIFARCQEVKKLPFKQEIPQFIFILLDTIPPFFMNYLFTFFLIWDSVLNALAELTRFADREFYGAWWSCTDFSQFARLWNKPVHNFLLRHVYHSSISAFHVNKIHAALFTFILSSLVHELVMYIIFGTVRGYLLWFQMSQIPLIMLSQTKLLKGRRVLGNIICWFGFISGPSVICCLYLVF</sequence>
<feature type="transmembrane region" description="Helical" evidence="12">
    <location>
        <begin position="598"/>
        <end position="618"/>
    </location>
</feature>
<evidence type="ECO:0000256" key="2">
    <source>
        <dbReference type="ARBA" id="ARBA00009010"/>
    </source>
</evidence>
<evidence type="ECO:0000256" key="4">
    <source>
        <dbReference type="ARBA" id="ARBA00022692"/>
    </source>
</evidence>
<evidence type="ECO:0000313" key="14">
    <source>
        <dbReference type="Proteomes" id="UP001497383"/>
    </source>
</evidence>
<dbReference type="PIRSF" id="PIRSF000439">
    <property type="entry name" value="Oat_ACAT_DAG_ARE"/>
    <property type="match status" value="1"/>
</dbReference>
<dbReference type="RefSeq" id="XP_066830602.1">
    <property type="nucleotide sequence ID" value="XM_066973799.1"/>
</dbReference>
<evidence type="ECO:0000256" key="8">
    <source>
        <dbReference type="ARBA" id="ARBA00023315"/>
    </source>
</evidence>
<keyword evidence="8 10" id="KW-0012">Acyltransferase</keyword>
<keyword evidence="7 10" id="KW-0472">Membrane</keyword>
<dbReference type="PANTHER" id="PTHR10408:SF23">
    <property type="entry name" value="STEROL O-ACYLTRANSFERASE 1-RELATED"/>
    <property type="match status" value="1"/>
</dbReference>
<evidence type="ECO:0000313" key="13">
    <source>
        <dbReference type="EMBL" id="CAK9439564.1"/>
    </source>
</evidence>
<keyword evidence="5 10" id="KW-0256">Endoplasmic reticulum</keyword>
<feature type="region of interest" description="Disordered" evidence="11">
    <location>
        <begin position="19"/>
        <end position="134"/>
    </location>
</feature>
<feature type="compositionally biased region" description="Basic residues" evidence="11">
    <location>
        <begin position="100"/>
        <end position="116"/>
    </location>
</feature>
<feature type="transmembrane region" description="Helical" evidence="12">
    <location>
        <begin position="218"/>
        <end position="241"/>
    </location>
</feature>
<evidence type="ECO:0000256" key="12">
    <source>
        <dbReference type="SAM" id="Phobius"/>
    </source>
</evidence>
<feature type="transmembrane region" description="Helical" evidence="12">
    <location>
        <begin position="296"/>
        <end position="315"/>
    </location>
</feature>
<keyword evidence="3 10" id="KW-0808">Transferase</keyword>
<accession>A0ABP0ZQF9</accession>
<keyword evidence="4 12" id="KW-0812">Transmembrane</keyword>
<dbReference type="InterPro" id="IPR004299">
    <property type="entry name" value="MBOAT_fam"/>
</dbReference>
<dbReference type="GeneID" id="92208860"/>
<comment type="similarity">
    <text evidence="2 10">Belongs to the membrane-bound acyltransferase family. Sterol o-acyltransferase subfamily.</text>
</comment>
<feature type="compositionally biased region" description="Polar residues" evidence="11">
    <location>
        <begin position="57"/>
        <end position="70"/>
    </location>
</feature>
<dbReference type="Proteomes" id="UP001497383">
    <property type="component" value="Chromosome 4"/>
</dbReference>